<protein>
    <recommendedName>
        <fullName evidence="2">Ribbon-helix-helix protein CopG domain-containing protein</fullName>
    </recommendedName>
</protein>
<dbReference type="GO" id="GO:0006355">
    <property type="term" value="P:regulation of DNA-templated transcription"/>
    <property type="evidence" value="ECO:0007669"/>
    <property type="project" value="InterPro"/>
</dbReference>
<dbReference type="EMBL" id="LN853692">
    <property type="protein sequence ID" value="CRY96493.1"/>
    <property type="molecule type" value="Genomic_DNA"/>
</dbReference>
<dbReference type="AlphaFoldDB" id="A0A0H5Q3M7"/>
<dbReference type="InterPro" id="IPR010985">
    <property type="entry name" value="Ribbon_hlx_hlx"/>
</dbReference>
<dbReference type="SUPFAM" id="SSF47598">
    <property type="entry name" value="Ribbon-helix-helix"/>
    <property type="match status" value="1"/>
</dbReference>
<geneLocation type="plasmid" evidence="1">
    <name>pRGFK1111</name>
</geneLocation>
<dbReference type="Gene3D" id="1.10.1220.10">
    <property type="entry name" value="Met repressor-like"/>
    <property type="match status" value="1"/>
</dbReference>
<accession>A0A0H5Q3M7</accession>
<sequence length="52" mass="5701">MVSKKITMSLSEKTIEILEKIAAEKGLKKSAVVALAVSEYADRQKGVVHENK</sequence>
<reference evidence="1" key="1">
    <citation type="submission" date="2015-06" db="EMBL/GenBank/DDBJ databases">
        <authorList>
            <person name="Joergensen T."/>
        </authorList>
    </citation>
    <scope>NUCLEOTIDE SEQUENCE</scope>
    <source>
        <plasmid evidence="1">pRGFK1111</plasmid>
    </source>
</reference>
<evidence type="ECO:0000313" key="1">
    <source>
        <dbReference type="EMBL" id="CRY96493.1"/>
    </source>
</evidence>
<name>A0A0H5Q3M7_9ZZZZ</name>
<keyword evidence="1" id="KW-0614">Plasmid</keyword>
<organism evidence="1">
    <name type="scientific">uncultured prokaryote</name>
    <dbReference type="NCBI Taxonomy" id="198431"/>
    <lineage>
        <taxon>unclassified sequences</taxon>
        <taxon>environmental samples</taxon>
    </lineage>
</organism>
<evidence type="ECO:0008006" key="2">
    <source>
        <dbReference type="Google" id="ProtNLM"/>
    </source>
</evidence>
<reference evidence="1" key="2">
    <citation type="submission" date="2015-07" db="EMBL/GenBank/DDBJ databases">
        <title>Plasmids, circular viruses and viroids from rat gut.</title>
        <authorList>
            <person name="Jorgensen T.J."/>
            <person name="Hansen M.A."/>
            <person name="Xu Z."/>
            <person name="Tabak M.A."/>
            <person name="Sorensen S.J."/>
            <person name="Hansen L.H."/>
        </authorList>
    </citation>
    <scope>NUCLEOTIDE SEQUENCE</scope>
    <source>
        <plasmid evidence="1">pRGFK1111</plasmid>
    </source>
</reference>
<proteinExistence type="predicted"/>
<dbReference type="InterPro" id="IPR013321">
    <property type="entry name" value="Arc_rbn_hlx_hlx"/>
</dbReference>